<feature type="compositionally biased region" description="Basic and acidic residues" evidence="1">
    <location>
        <begin position="1"/>
        <end position="15"/>
    </location>
</feature>
<proteinExistence type="predicted"/>
<keyword evidence="2" id="KW-1133">Transmembrane helix</keyword>
<dbReference type="RefSeq" id="WP_185278051.1">
    <property type="nucleotide sequence ID" value="NZ_CP043641.1"/>
</dbReference>
<dbReference type="EMBL" id="CP043641">
    <property type="protein sequence ID" value="QNE34880.1"/>
    <property type="molecule type" value="Genomic_DNA"/>
</dbReference>
<feature type="transmembrane region" description="Helical" evidence="2">
    <location>
        <begin position="26"/>
        <end position="49"/>
    </location>
</feature>
<dbReference type="Pfam" id="PF20568">
    <property type="entry name" value="DUF6777"/>
    <property type="match status" value="1"/>
</dbReference>
<name>A0A7G6Y8R5_9MICO</name>
<evidence type="ECO:0000313" key="5">
    <source>
        <dbReference type="Proteomes" id="UP000515511"/>
    </source>
</evidence>
<dbReference type="KEGG" id="lse:F1C12_06895"/>
<dbReference type="Proteomes" id="UP000515511">
    <property type="component" value="Chromosome"/>
</dbReference>
<reference evidence="5" key="1">
    <citation type="submission" date="2019-09" db="EMBL/GenBank/DDBJ databases">
        <title>Antimicrobial potential of Antarctic Bacteria.</title>
        <authorList>
            <person name="Benaud N."/>
            <person name="Edwards R.J."/>
            <person name="Ferrari B.C."/>
        </authorList>
    </citation>
    <scope>NUCLEOTIDE SEQUENCE [LARGE SCALE GENOMIC DNA]</scope>
    <source>
        <strain evidence="5">INR9</strain>
    </source>
</reference>
<feature type="region of interest" description="Disordered" evidence="1">
    <location>
        <begin position="67"/>
        <end position="91"/>
    </location>
</feature>
<feature type="compositionally biased region" description="Low complexity" evidence="1">
    <location>
        <begin position="584"/>
        <end position="603"/>
    </location>
</feature>
<evidence type="ECO:0000256" key="2">
    <source>
        <dbReference type="SAM" id="Phobius"/>
    </source>
</evidence>
<sequence>MSKDAVPRTPSEPDGHGPGSRSRRRWWLAAAIVVVVAVVAAAVVAGIAIGRSAPAAALTLVPADKPGPNPFTDSAQTETAPAASATVTRKTEQLRATLPKAGGTSTPVAEGTAPGLYGGSGNAQVCDAQRLVRFLQDAPAKAAAWAHVLGIAPATIEHYVAGLTPVILNSDTLVQNHGYHAGAATSFPAILQAGTAVMVDSAGLPRVKCNCGNPLTEPSVVSVPSAPTTGAVWPGYTAGGVMLVHGGTASGSLQLVDRASGQVYAQPLGAAAAVWAAASLTSSAGAGIADQSVLWTSADGTAWTQRATVPHELIMGLAWGDGRWVAVAASDDQATIHSEILTSPDLSTWTVATTVTGRLRGVGFGRGGWLAVGDPSDGYSDSLGLSEPSGHADVYASTDGATWTKTTTVDTPGSDGFWSIAYGDGHWVATANAIYVQNSPVNVYQSSDGTAWTTSGAGIAQQTDGIVAYGADDGWRMAASTTYPADPASFDPPLQDTLINAGAGAGAWTTSSPAALKQQLPHALASGAGRWLLGSEDSELMNQGHAFNTTRVSASEDGISWTTAGRIDGPLGALAYGSVAAAASPGTTSTPTATPAPTTAPSAGGSGGTPDCTAAALQRALVAAGLPGTIGSDLACSAGWAAAGVNHPESQTTAVFQWVDGAWQWRDRTTVCSQNVLPPAVAPAACQSN</sequence>
<evidence type="ECO:0000313" key="4">
    <source>
        <dbReference type="EMBL" id="QNE34880.1"/>
    </source>
</evidence>
<feature type="region of interest" description="Disordered" evidence="1">
    <location>
        <begin position="1"/>
        <end position="22"/>
    </location>
</feature>
<feature type="region of interest" description="Disordered" evidence="1">
    <location>
        <begin position="584"/>
        <end position="610"/>
    </location>
</feature>
<accession>A0A7G6Y8R5</accession>
<dbReference type="InterPro" id="IPR036278">
    <property type="entry name" value="Sialidase_sf"/>
</dbReference>
<protein>
    <recommendedName>
        <fullName evidence="3">DUF6777 domain-containing protein</fullName>
    </recommendedName>
</protein>
<organism evidence="4 5">
    <name type="scientific">Leifsonia shinshuensis</name>
    <dbReference type="NCBI Taxonomy" id="150026"/>
    <lineage>
        <taxon>Bacteria</taxon>
        <taxon>Bacillati</taxon>
        <taxon>Actinomycetota</taxon>
        <taxon>Actinomycetes</taxon>
        <taxon>Micrococcales</taxon>
        <taxon>Microbacteriaceae</taxon>
        <taxon>Leifsonia</taxon>
    </lineage>
</organism>
<evidence type="ECO:0000256" key="1">
    <source>
        <dbReference type="SAM" id="MobiDB-lite"/>
    </source>
</evidence>
<keyword evidence="2" id="KW-0812">Transmembrane</keyword>
<feature type="domain" description="DUF6777" evidence="3">
    <location>
        <begin position="110"/>
        <end position="267"/>
    </location>
</feature>
<keyword evidence="2" id="KW-0472">Membrane</keyword>
<evidence type="ECO:0000259" key="3">
    <source>
        <dbReference type="Pfam" id="PF20568"/>
    </source>
</evidence>
<dbReference type="SUPFAM" id="SSF50939">
    <property type="entry name" value="Sialidases"/>
    <property type="match status" value="1"/>
</dbReference>
<dbReference type="AlphaFoldDB" id="A0A7G6Y8R5"/>
<gene>
    <name evidence="4" type="ORF">F1C12_06895</name>
</gene>
<dbReference type="InterPro" id="IPR046704">
    <property type="entry name" value="DUF6777"/>
</dbReference>